<gene>
    <name evidence="1" type="ORF">M422DRAFT_257665</name>
</gene>
<dbReference type="HOGENOM" id="CLU_1595620_0_0_1"/>
<dbReference type="GO" id="GO:0005737">
    <property type="term" value="C:cytoplasm"/>
    <property type="evidence" value="ECO:0007669"/>
    <property type="project" value="TreeGrafter"/>
</dbReference>
<dbReference type="AlphaFoldDB" id="A0A0C9UXH6"/>
<dbReference type="PANTHER" id="PTHR15032">
    <property type="entry name" value="N-ACYL-PHOSPHATIDYLETHANOLAMINE-HYDROLYZING PHOSPHOLIPASE D"/>
    <property type="match status" value="1"/>
</dbReference>
<accession>A0A0C9UXH6</accession>
<reference evidence="1 2" key="1">
    <citation type="submission" date="2014-06" db="EMBL/GenBank/DDBJ databases">
        <title>Evolutionary Origins and Diversification of the Mycorrhizal Mutualists.</title>
        <authorList>
            <consortium name="DOE Joint Genome Institute"/>
            <consortium name="Mycorrhizal Genomics Consortium"/>
            <person name="Kohler A."/>
            <person name="Kuo A."/>
            <person name="Nagy L.G."/>
            <person name="Floudas D."/>
            <person name="Copeland A."/>
            <person name="Barry K.W."/>
            <person name="Cichocki N."/>
            <person name="Veneault-Fourrey C."/>
            <person name="LaButti K."/>
            <person name="Lindquist E.A."/>
            <person name="Lipzen A."/>
            <person name="Lundell T."/>
            <person name="Morin E."/>
            <person name="Murat C."/>
            <person name="Riley R."/>
            <person name="Ohm R."/>
            <person name="Sun H."/>
            <person name="Tunlid A."/>
            <person name="Henrissat B."/>
            <person name="Grigoriev I.V."/>
            <person name="Hibbett D.S."/>
            <person name="Martin F."/>
        </authorList>
    </citation>
    <scope>NUCLEOTIDE SEQUENCE [LARGE SCALE GENOMIC DNA]</scope>
    <source>
        <strain evidence="1 2">SS14</strain>
    </source>
</reference>
<keyword evidence="2" id="KW-1185">Reference proteome</keyword>
<dbReference type="InterPro" id="IPR036866">
    <property type="entry name" value="RibonucZ/Hydroxyglut_hydro"/>
</dbReference>
<dbReference type="Gene3D" id="3.60.15.10">
    <property type="entry name" value="Ribonuclease Z/Hydroxyacylglutathione hydrolase-like"/>
    <property type="match status" value="1"/>
</dbReference>
<dbReference type="PANTHER" id="PTHR15032:SF4">
    <property type="entry name" value="N-ACYL-PHOSPHATIDYLETHANOLAMINE-HYDROLYZING PHOSPHOLIPASE D"/>
    <property type="match status" value="1"/>
</dbReference>
<sequence>MSFTKLLKKRGSIDDITAIKSIIFPPSKPTSIAPLKNKYLFQSLSIPSYNYHCLDWWHNHDITVQLPAAPLTSESESTISTAPPTVSTTFSLWGMWAVESNPLNPTTSQPMNRPMENKKLWFSSNIGFRSVCNGEDEDELPVCPVFKEIGMKYRVFNLALIPIQVDT</sequence>
<dbReference type="OrthoDB" id="332863at2759"/>
<dbReference type="EMBL" id="KN837151">
    <property type="protein sequence ID" value="KIJ39599.1"/>
    <property type="molecule type" value="Genomic_DNA"/>
</dbReference>
<dbReference type="Proteomes" id="UP000054279">
    <property type="component" value="Unassembled WGS sequence"/>
</dbReference>
<evidence type="ECO:0000313" key="1">
    <source>
        <dbReference type="EMBL" id="KIJ39599.1"/>
    </source>
</evidence>
<protein>
    <submittedName>
        <fullName evidence="1">Uncharacterized protein</fullName>
    </submittedName>
</protein>
<proteinExistence type="predicted"/>
<name>A0A0C9UXH6_SPHS4</name>
<organism evidence="1 2">
    <name type="scientific">Sphaerobolus stellatus (strain SS14)</name>
    <dbReference type="NCBI Taxonomy" id="990650"/>
    <lineage>
        <taxon>Eukaryota</taxon>
        <taxon>Fungi</taxon>
        <taxon>Dikarya</taxon>
        <taxon>Basidiomycota</taxon>
        <taxon>Agaricomycotina</taxon>
        <taxon>Agaricomycetes</taxon>
        <taxon>Phallomycetidae</taxon>
        <taxon>Geastrales</taxon>
        <taxon>Sphaerobolaceae</taxon>
        <taxon>Sphaerobolus</taxon>
    </lineage>
</organism>
<evidence type="ECO:0000313" key="2">
    <source>
        <dbReference type="Proteomes" id="UP000054279"/>
    </source>
</evidence>